<dbReference type="RefSeq" id="WP_317490903.1">
    <property type="nucleotide sequence ID" value="NZ_CP136051.1"/>
</dbReference>
<proteinExistence type="predicted"/>
<dbReference type="Gene3D" id="3.30.530.20">
    <property type="match status" value="1"/>
</dbReference>
<evidence type="ECO:0000313" key="1">
    <source>
        <dbReference type="EMBL" id="WOK08257.1"/>
    </source>
</evidence>
<dbReference type="SUPFAM" id="SSF55961">
    <property type="entry name" value="Bet v1-like"/>
    <property type="match status" value="1"/>
</dbReference>
<sequence>MNHSLTIKRTYRIQNTVSNVWQSLVCPTLIEQYAHNCEIAERNSEEVAGSIEACATFRSGDILEYEKDVRVKFSTFDPNAGLANVPQNYIHISYELSEVGNETELSITIENFMEENERFKHSQSKWKNILSPRVESLLAS</sequence>
<reference evidence="1 2" key="1">
    <citation type="journal article" date="2023" name="Microbiol. Resour. Announc.">
        <title>Complete Genome Sequence of Imperialibacter roseus strain P4T.</title>
        <authorList>
            <person name="Tizabi D.R."/>
            <person name="Bachvaroff T."/>
            <person name="Hill R.T."/>
        </authorList>
    </citation>
    <scope>NUCLEOTIDE SEQUENCE [LARGE SCALE GENOMIC DNA]</scope>
    <source>
        <strain evidence="1 2">P4T</strain>
    </source>
</reference>
<dbReference type="Proteomes" id="UP001302349">
    <property type="component" value="Chromosome"/>
</dbReference>
<name>A0ABZ0IXB0_9BACT</name>
<evidence type="ECO:0000313" key="2">
    <source>
        <dbReference type="Proteomes" id="UP001302349"/>
    </source>
</evidence>
<dbReference type="InterPro" id="IPR023393">
    <property type="entry name" value="START-like_dom_sf"/>
</dbReference>
<organism evidence="1 2">
    <name type="scientific">Imperialibacter roseus</name>
    <dbReference type="NCBI Taxonomy" id="1324217"/>
    <lineage>
        <taxon>Bacteria</taxon>
        <taxon>Pseudomonadati</taxon>
        <taxon>Bacteroidota</taxon>
        <taxon>Cytophagia</taxon>
        <taxon>Cytophagales</taxon>
        <taxon>Flammeovirgaceae</taxon>
        <taxon>Imperialibacter</taxon>
    </lineage>
</organism>
<keyword evidence="2" id="KW-1185">Reference proteome</keyword>
<dbReference type="EMBL" id="CP136051">
    <property type="protein sequence ID" value="WOK08257.1"/>
    <property type="molecule type" value="Genomic_DNA"/>
</dbReference>
<accession>A0ABZ0IXB0</accession>
<protein>
    <submittedName>
        <fullName evidence="1">Uncharacterized protein</fullName>
    </submittedName>
</protein>
<gene>
    <name evidence="1" type="ORF">RT717_06355</name>
</gene>